<reference evidence="1" key="1">
    <citation type="journal article" date="2015" name="Nature">
        <title>Complex archaea that bridge the gap between prokaryotes and eukaryotes.</title>
        <authorList>
            <person name="Spang A."/>
            <person name="Saw J.H."/>
            <person name="Jorgensen S.L."/>
            <person name="Zaremba-Niedzwiedzka K."/>
            <person name="Martijn J."/>
            <person name="Lind A.E."/>
            <person name="van Eijk R."/>
            <person name="Schleper C."/>
            <person name="Guy L."/>
            <person name="Ettema T.J."/>
        </authorList>
    </citation>
    <scope>NUCLEOTIDE SEQUENCE</scope>
</reference>
<dbReference type="EMBL" id="LAZR01002355">
    <property type="protein sequence ID" value="KKN31116.1"/>
    <property type="molecule type" value="Genomic_DNA"/>
</dbReference>
<dbReference type="PANTHER" id="PTHR13696">
    <property type="entry name" value="P-LOOP CONTAINING NUCLEOSIDE TRIPHOSPHATE HYDROLASE"/>
    <property type="match status" value="1"/>
</dbReference>
<dbReference type="Gene3D" id="3.40.50.300">
    <property type="entry name" value="P-loop containing nucleotide triphosphate hydrolases"/>
    <property type="match status" value="1"/>
</dbReference>
<dbReference type="InterPro" id="IPR009744">
    <property type="entry name" value="VirC1"/>
</dbReference>
<dbReference type="CDD" id="cd02042">
    <property type="entry name" value="ParAB_family"/>
    <property type="match status" value="1"/>
</dbReference>
<dbReference type="AlphaFoldDB" id="A0A0F9S1V8"/>
<dbReference type="InterPro" id="IPR050678">
    <property type="entry name" value="DNA_Partitioning_ATPase"/>
</dbReference>
<proteinExistence type="predicted"/>
<organism evidence="1">
    <name type="scientific">marine sediment metagenome</name>
    <dbReference type="NCBI Taxonomy" id="412755"/>
    <lineage>
        <taxon>unclassified sequences</taxon>
        <taxon>metagenomes</taxon>
        <taxon>ecological metagenomes</taxon>
    </lineage>
</organism>
<evidence type="ECO:0000313" key="1">
    <source>
        <dbReference type="EMBL" id="KKN31116.1"/>
    </source>
</evidence>
<sequence length="222" mass="23974">MPVISFASPKGGAGKTTSALVLATELAVNKQSVIVLDSDPNQAINAWASIKGCPAGLEVVPDVTEQNILDLIDDAAERATFVIIDLEGTANMCVSYAIGRSDLVVIPTQCSQLDIREAGKAIALVKQQEKAFRLTIPFKLLLTRTSSAIRSRTMKYIEEEIEQAGIPRFEVEMIERDAFKALHSFGGTLEELNPQDVGGLQKAIVNAEAFATEIIETLKEGK</sequence>
<dbReference type="Pfam" id="PF07015">
    <property type="entry name" value="VirC1"/>
    <property type="match status" value="1"/>
</dbReference>
<gene>
    <name evidence="1" type="ORF">LCGC14_0827230</name>
</gene>
<dbReference type="PANTHER" id="PTHR13696:SF96">
    <property type="entry name" value="COBQ_COBB_MIND_PARA NUCLEOTIDE BINDING DOMAIN-CONTAINING PROTEIN"/>
    <property type="match status" value="1"/>
</dbReference>
<accession>A0A0F9S1V8</accession>
<dbReference type="InterPro" id="IPR027417">
    <property type="entry name" value="P-loop_NTPase"/>
</dbReference>
<protein>
    <recommendedName>
        <fullName evidence="2">CobQ/CobB/MinD/ParA nucleotide binding domain-containing protein</fullName>
    </recommendedName>
</protein>
<comment type="caution">
    <text evidence="1">The sequence shown here is derived from an EMBL/GenBank/DDBJ whole genome shotgun (WGS) entry which is preliminary data.</text>
</comment>
<dbReference type="SUPFAM" id="SSF52540">
    <property type="entry name" value="P-loop containing nucleoside triphosphate hydrolases"/>
    <property type="match status" value="1"/>
</dbReference>
<dbReference type="PIRSF" id="PIRSF009320">
    <property type="entry name" value="Nuc_binding_HP_1000"/>
    <property type="match status" value="1"/>
</dbReference>
<name>A0A0F9S1V8_9ZZZZ</name>
<evidence type="ECO:0008006" key="2">
    <source>
        <dbReference type="Google" id="ProtNLM"/>
    </source>
</evidence>